<reference evidence="1" key="1">
    <citation type="submission" date="2024-07" db="EMBL/GenBank/DDBJ databases">
        <title>Identification and characteristics of an arsenic-resistant bacterial isolate, which belongs to a novel species.</title>
        <authorList>
            <person name="Juszczyk A."/>
            <person name="Kowalczyk A."/>
            <person name="Was K."/>
            <person name="Kosowicz W."/>
            <person name="Budzyn A."/>
            <person name="Latowski D."/>
        </authorList>
    </citation>
    <scope>NUCLEOTIDE SEQUENCE</scope>
    <source>
        <strain evidence="1">As8PL</strain>
        <plasmid evidence="1">unnamed</plasmid>
    </source>
</reference>
<dbReference type="AlphaFoldDB" id="A0AB39BNM8"/>
<geneLocation type="plasmid" evidence="1">
    <name>unnamed</name>
</geneLocation>
<evidence type="ECO:0000313" key="1">
    <source>
        <dbReference type="EMBL" id="XDI35086.1"/>
    </source>
</evidence>
<proteinExistence type="predicted"/>
<accession>A0AB39BNM8</accession>
<dbReference type="RefSeq" id="WP_368502703.1">
    <property type="nucleotide sequence ID" value="NZ_CP162550.1"/>
</dbReference>
<dbReference type="EMBL" id="CP162550">
    <property type="protein sequence ID" value="XDI35086.1"/>
    <property type="molecule type" value="Genomic_DNA"/>
</dbReference>
<organism evidence="1">
    <name type="scientific">Alkalihalophilus sp. As8PL</name>
    <dbReference type="NCBI Taxonomy" id="3237103"/>
    <lineage>
        <taxon>Bacteria</taxon>
        <taxon>Bacillati</taxon>
        <taxon>Bacillota</taxon>
        <taxon>Bacilli</taxon>
        <taxon>Bacillales</taxon>
        <taxon>Bacillaceae</taxon>
        <taxon>Alkalihalophilus</taxon>
    </lineage>
</organism>
<name>A0AB39BNM8_9BACI</name>
<gene>
    <name evidence="1" type="ORF">AB3N04_00990</name>
</gene>
<keyword evidence="1" id="KW-0614">Plasmid</keyword>
<protein>
    <submittedName>
        <fullName evidence="1">Uncharacterized protein</fullName>
    </submittedName>
</protein>
<sequence length="171" mass="19604">MVYKVTFFLSVAPERFLTLVPSKEVNGNFMIGEGDIFVVPFRCRGRSGVFGYRVFCAKVTNLTEWLVNLNEQSPIQFTAVEYDVMIPKDWISDLKDRPLLQAIDEVRGLYRSMNGINIVVVDQYLNLQLRAEKGKGTLEFLKESMRSLDVLIGIEDFEKESELHGRLRTSS</sequence>